<evidence type="ECO:0000256" key="1">
    <source>
        <dbReference type="SAM" id="Phobius"/>
    </source>
</evidence>
<keyword evidence="4" id="KW-1185">Reference proteome</keyword>
<feature type="transmembrane region" description="Helical" evidence="1">
    <location>
        <begin position="76"/>
        <end position="97"/>
    </location>
</feature>
<reference evidence="3 4" key="1">
    <citation type="journal article" date="2019" name="Int. J. Syst. Evol. Microbiol.">
        <title>The Global Catalogue of Microorganisms (GCM) 10K type strain sequencing project: providing services to taxonomists for standard genome sequencing and annotation.</title>
        <authorList>
            <consortium name="The Broad Institute Genomics Platform"/>
            <consortium name="The Broad Institute Genome Sequencing Center for Infectious Disease"/>
            <person name="Wu L."/>
            <person name="Ma J."/>
        </authorList>
    </citation>
    <scope>NUCLEOTIDE SEQUENCE [LARGE SCALE GENOMIC DNA]</scope>
    <source>
        <strain evidence="3 4">DT85</strain>
    </source>
</reference>
<comment type="caution">
    <text evidence="3">The sequence shown here is derived from an EMBL/GenBank/DDBJ whole genome shotgun (WGS) entry which is preliminary data.</text>
</comment>
<name>A0ABD5ZR52_9EURY</name>
<evidence type="ECO:0000313" key="4">
    <source>
        <dbReference type="Proteomes" id="UP001596398"/>
    </source>
</evidence>
<evidence type="ECO:0000313" key="3">
    <source>
        <dbReference type="EMBL" id="MFC7236057.1"/>
    </source>
</evidence>
<dbReference type="EMBL" id="JBHTAP010000001">
    <property type="protein sequence ID" value="MFC7236057.1"/>
    <property type="molecule type" value="Genomic_DNA"/>
</dbReference>
<keyword evidence="1" id="KW-0812">Transmembrane</keyword>
<dbReference type="RefSeq" id="WP_276234207.1">
    <property type="nucleotide sequence ID" value="NZ_CP119802.1"/>
</dbReference>
<feature type="domain" description="DUF8050" evidence="2">
    <location>
        <begin position="7"/>
        <end position="153"/>
    </location>
</feature>
<dbReference type="AlphaFoldDB" id="A0ABD5ZR52"/>
<dbReference type="GeneID" id="79267763"/>
<proteinExistence type="predicted"/>
<sequence>MAGALASPRRRLTAVALLLACPWTVLVITGPNGTAVNGVFPLFVLDANLALSPPVRVIPVWRFFLAGGGIPRNPELWPTSVLTYLVALASAASGHVLGREDPRFTGGALALAGLTGLGVTWAFSHRLVYTSLPAGALAALALAWWYYGPAFRGTLGRDG</sequence>
<dbReference type="NCBIfam" id="TIGR04206">
    <property type="entry name" value="near_ArtA"/>
    <property type="match status" value="1"/>
</dbReference>
<dbReference type="Pfam" id="PF26224">
    <property type="entry name" value="DUF8050"/>
    <property type="match status" value="1"/>
</dbReference>
<accession>A0ABD5ZR52</accession>
<dbReference type="Proteomes" id="UP001596398">
    <property type="component" value="Unassembled WGS sequence"/>
</dbReference>
<feature type="transmembrane region" description="Helical" evidence="1">
    <location>
        <begin position="104"/>
        <end position="123"/>
    </location>
</feature>
<keyword evidence="1" id="KW-1133">Transmembrane helix</keyword>
<feature type="transmembrane region" description="Helical" evidence="1">
    <location>
        <begin position="129"/>
        <end position="147"/>
    </location>
</feature>
<protein>
    <submittedName>
        <fullName evidence="3">TIGR04206 family protein</fullName>
    </submittedName>
</protein>
<evidence type="ECO:0000259" key="2">
    <source>
        <dbReference type="Pfam" id="PF26224"/>
    </source>
</evidence>
<gene>
    <name evidence="3" type="ORF">ACFQJ4_12095</name>
</gene>
<dbReference type="InterPro" id="IPR026436">
    <property type="entry name" value="CHP04206"/>
</dbReference>
<keyword evidence="1" id="KW-0472">Membrane</keyword>
<dbReference type="InterPro" id="IPR058363">
    <property type="entry name" value="DUF8050"/>
</dbReference>
<organism evidence="3 4">
    <name type="scientific">Halosegnis marinus</name>
    <dbReference type="NCBI Taxonomy" id="3034023"/>
    <lineage>
        <taxon>Archaea</taxon>
        <taxon>Methanobacteriati</taxon>
        <taxon>Methanobacteriota</taxon>
        <taxon>Stenosarchaea group</taxon>
        <taxon>Halobacteria</taxon>
        <taxon>Halobacteriales</taxon>
        <taxon>Natronomonadaceae</taxon>
        <taxon>Halosegnis</taxon>
    </lineage>
</organism>